<feature type="transmembrane region" description="Helical" evidence="6">
    <location>
        <begin position="20"/>
        <end position="41"/>
    </location>
</feature>
<evidence type="ECO:0000256" key="4">
    <source>
        <dbReference type="ARBA" id="ARBA00023136"/>
    </source>
</evidence>
<feature type="transmembrane region" description="Helical" evidence="6">
    <location>
        <begin position="158"/>
        <end position="178"/>
    </location>
</feature>
<comment type="subcellular location">
    <subcellularLocation>
        <location evidence="1">Membrane</location>
        <topology evidence="1">Multi-pass membrane protein</topology>
    </subcellularLocation>
</comment>
<accession>A0A9W6LQA2</accession>
<feature type="domain" description="O-antigen ligase-related" evidence="7">
    <location>
        <begin position="252"/>
        <end position="397"/>
    </location>
</feature>
<dbReference type="InterPro" id="IPR051533">
    <property type="entry name" value="WaaL-like"/>
</dbReference>
<dbReference type="GO" id="GO:0016020">
    <property type="term" value="C:membrane"/>
    <property type="evidence" value="ECO:0007669"/>
    <property type="project" value="UniProtKB-SubCell"/>
</dbReference>
<protein>
    <recommendedName>
        <fullName evidence="7">O-antigen ligase-related domain-containing protein</fullName>
    </recommendedName>
</protein>
<evidence type="ECO:0000313" key="9">
    <source>
        <dbReference type="Proteomes" id="UP001144323"/>
    </source>
</evidence>
<proteinExistence type="predicted"/>
<organism evidence="8 9">
    <name type="scientific">Methylocystis echinoides</name>
    <dbReference type="NCBI Taxonomy" id="29468"/>
    <lineage>
        <taxon>Bacteria</taxon>
        <taxon>Pseudomonadati</taxon>
        <taxon>Pseudomonadota</taxon>
        <taxon>Alphaproteobacteria</taxon>
        <taxon>Hyphomicrobiales</taxon>
        <taxon>Methylocystaceae</taxon>
        <taxon>Methylocystis</taxon>
    </lineage>
</organism>
<evidence type="ECO:0000256" key="5">
    <source>
        <dbReference type="SAM" id="MobiDB-lite"/>
    </source>
</evidence>
<keyword evidence="9" id="KW-1185">Reference proteome</keyword>
<dbReference type="PANTHER" id="PTHR37422:SF13">
    <property type="entry name" value="LIPOPOLYSACCHARIDE BIOSYNTHESIS PROTEIN PA4999-RELATED"/>
    <property type="match status" value="1"/>
</dbReference>
<keyword evidence="2 6" id="KW-0812">Transmembrane</keyword>
<name>A0A9W6LQA2_9HYPH</name>
<feature type="transmembrane region" description="Helical" evidence="6">
    <location>
        <begin position="209"/>
        <end position="230"/>
    </location>
</feature>
<evidence type="ECO:0000259" key="7">
    <source>
        <dbReference type="Pfam" id="PF04932"/>
    </source>
</evidence>
<reference evidence="8" key="1">
    <citation type="journal article" date="2023" name="Int. J. Syst. Evol. Microbiol.">
        <title>Methylocystis iwaonis sp. nov., a type II methane-oxidizing bacterium from surface soil of a rice paddy field in Japan, and emended description of the genus Methylocystis (ex Whittenbury et al. 1970) Bowman et al. 1993.</title>
        <authorList>
            <person name="Kaise H."/>
            <person name="Sawadogo J.B."/>
            <person name="Alam M.S."/>
            <person name="Ueno C."/>
            <person name="Dianou D."/>
            <person name="Shinjo R."/>
            <person name="Asakawa S."/>
        </authorList>
    </citation>
    <scope>NUCLEOTIDE SEQUENCE</scope>
    <source>
        <strain evidence="8">LMG27198</strain>
    </source>
</reference>
<feature type="transmembrane region" description="Helical" evidence="6">
    <location>
        <begin position="47"/>
        <end position="64"/>
    </location>
</feature>
<dbReference type="InterPro" id="IPR007016">
    <property type="entry name" value="O-antigen_ligase-rel_domated"/>
</dbReference>
<feature type="transmembrane region" description="Helical" evidence="6">
    <location>
        <begin position="267"/>
        <end position="285"/>
    </location>
</feature>
<dbReference type="PANTHER" id="PTHR37422">
    <property type="entry name" value="TEICHURONIC ACID BIOSYNTHESIS PROTEIN TUAE"/>
    <property type="match status" value="1"/>
</dbReference>
<keyword evidence="3 6" id="KW-1133">Transmembrane helix</keyword>
<evidence type="ECO:0000313" key="8">
    <source>
        <dbReference type="EMBL" id="GLI91146.1"/>
    </source>
</evidence>
<evidence type="ECO:0000256" key="1">
    <source>
        <dbReference type="ARBA" id="ARBA00004141"/>
    </source>
</evidence>
<evidence type="ECO:0000256" key="6">
    <source>
        <dbReference type="SAM" id="Phobius"/>
    </source>
</evidence>
<evidence type="ECO:0000256" key="3">
    <source>
        <dbReference type="ARBA" id="ARBA00022989"/>
    </source>
</evidence>
<dbReference type="AlphaFoldDB" id="A0A9W6LQA2"/>
<dbReference type="Proteomes" id="UP001144323">
    <property type="component" value="Unassembled WGS sequence"/>
</dbReference>
<evidence type="ECO:0000256" key="2">
    <source>
        <dbReference type="ARBA" id="ARBA00022692"/>
    </source>
</evidence>
<feature type="transmembrane region" description="Helical" evidence="6">
    <location>
        <begin position="130"/>
        <end position="151"/>
    </location>
</feature>
<sequence length="513" mass="54306">MRTTAVVGGAGEMDRLKLSYLFYITGWTLFCGLLLGGGVANVYLTNALLQLLALPGLVAALWRLSVVGPTPAARPVLYLIAAAVVLVMLQLAPLPPGLWSALPFRDRAVAALSAIGEAKKWAPLSLTPEATLAGLATLIAPLALFLSVISLSFRERRMLTLIALAFGFINAFLGLLQLSQGPESALYFYKYGGRGDSVGLFANRNHEAALLYSLTPLAAAWIGGLAPAVSIRSRRGKLDTTALIKLLTAGVTAFVLVVAALMTRSRAGVILLMLALVGGLSLQPWRQLRTGSSRAGGVYMIVAILAMMLGLQYGIYKIAMRFEEDPFGDARIAIGQATAKAAVQALPFGTGLGSFVRLYASIERPGDLLPDRFINLAHNDPLQFALEAGLPGIALILGFLLWFISRLRPIWQSSKAGLDEGGPGARGAVPPDASVIDTLIARAATISLALLALHSFVDYPLRTTALMGLFAFYCALLVGPPEAAGHLSSTNSPTHASGARRERGPSHMSKQAR</sequence>
<comment type="caution">
    <text evidence="8">The sequence shown here is derived from an EMBL/GenBank/DDBJ whole genome shotgun (WGS) entry which is preliminary data.</text>
</comment>
<feature type="transmembrane region" description="Helical" evidence="6">
    <location>
        <begin position="242"/>
        <end position="261"/>
    </location>
</feature>
<feature type="transmembrane region" description="Helical" evidence="6">
    <location>
        <begin position="297"/>
        <end position="316"/>
    </location>
</feature>
<feature type="transmembrane region" description="Helical" evidence="6">
    <location>
        <begin position="76"/>
        <end position="94"/>
    </location>
</feature>
<dbReference type="EMBL" id="BSEC01000001">
    <property type="protein sequence ID" value="GLI91146.1"/>
    <property type="molecule type" value="Genomic_DNA"/>
</dbReference>
<dbReference type="Pfam" id="PF04932">
    <property type="entry name" value="Wzy_C"/>
    <property type="match status" value="1"/>
</dbReference>
<feature type="region of interest" description="Disordered" evidence="5">
    <location>
        <begin position="487"/>
        <end position="513"/>
    </location>
</feature>
<feature type="transmembrane region" description="Helical" evidence="6">
    <location>
        <begin position="384"/>
        <end position="404"/>
    </location>
</feature>
<keyword evidence="4 6" id="KW-0472">Membrane</keyword>
<gene>
    <name evidence="8" type="ORF">LMG27198_01380</name>
</gene>